<evidence type="ECO:0000259" key="14">
    <source>
        <dbReference type="PROSITE" id="PS50001"/>
    </source>
</evidence>
<feature type="domain" description="SH2" evidence="14">
    <location>
        <begin position="620"/>
        <end position="762"/>
    </location>
</feature>
<keyword evidence="4 13" id="KW-0963">Cytoplasm</keyword>
<dbReference type="FunFam" id="1.20.1050.20:FF:000001">
    <property type="entry name" value="Signal transducer and activator of transcription"/>
    <property type="match status" value="1"/>
</dbReference>
<keyword evidence="7 13" id="KW-0805">Transcription regulation</keyword>
<comment type="subcellular location">
    <subcellularLocation>
        <location evidence="2 13">Cytoplasm</location>
    </subcellularLocation>
    <subcellularLocation>
        <location evidence="1 13">Nucleus</location>
    </subcellularLocation>
</comment>
<evidence type="ECO:0000256" key="9">
    <source>
        <dbReference type="ARBA" id="ARBA00023159"/>
    </source>
</evidence>
<dbReference type="FunFam" id="1.10.238.10:FF:000012">
    <property type="entry name" value="Signal transducer and activator of transcription"/>
    <property type="match status" value="1"/>
</dbReference>
<dbReference type="InterPro" id="IPR013801">
    <property type="entry name" value="STAT_TF_DNA-bd"/>
</dbReference>
<dbReference type="GO" id="GO:0005634">
    <property type="term" value="C:nucleus"/>
    <property type="evidence" value="ECO:0007669"/>
    <property type="project" value="UniProtKB-SubCell"/>
</dbReference>
<dbReference type="InterPro" id="IPR036860">
    <property type="entry name" value="SH2_dom_sf"/>
</dbReference>
<keyword evidence="10 13" id="KW-0804">Transcription</keyword>
<dbReference type="GO" id="GO:0019221">
    <property type="term" value="P:cytokine-mediated signaling pathway"/>
    <property type="evidence" value="ECO:0007669"/>
    <property type="project" value="UniProtKB-ARBA"/>
</dbReference>
<keyword evidence="5 13" id="KW-0597">Phosphoprotein</keyword>
<evidence type="ECO:0000256" key="12">
    <source>
        <dbReference type="PROSITE-ProRule" id="PRU00191"/>
    </source>
</evidence>
<dbReference type="PANTHER" id="PTHR11801">
    <property type="entry name" value="SIGNAL TRANSDUCER AND ACTIVATOR OF TRANSCRIPTION"/>
    <property type="match status" value="1"/>
</dbReference>
<dbReference type="SUPFAM" id="SSF47655">
    <property type="entry name" value="STAT"/>
    <property type="match status" value="1"/>
</dbReference>
<name>A0ABD1JW33_9TELE</name>
<dbReference type="SUPFAM" id="SSF48092">
    <property type="entry name" value="Transcription factor STAT-4 N-domain"/>
    <property type="match status" value="1"/>
</dbReference>
<organism evidence="15 16">
    <name type="scientific">Coilia grayii</name>
    <name type="common">Gray's grenadier anchovy</name>
    <dbReference type="NCBI Taxonomy" id="363190"/>
    <lineage>
        <taxon>Eukaryota</taxon>
        <taxon>Metazoa</taxon>
        <taxon>Chordata</taxon>
        <taxon>Craniata</taxon>
        <taxon>Vertebrata</taxon>
        <taxon>Euteleostomi</taxon>
        <taxon>Actinopterygii</taxon>
        <taxon>Neopterygii</taxon>
        <taxon>Teleostei</taxon>
        <taxon>Clupei</taxon>
        <taxon>Clupeiformes</taxon>
        <taxon>Clupeoidei</taxon>
        <taxon>Engraulidae</taxon>
        <taxon>Coilinae</taxon>
        <taxon>Coilia</taxon>
    </lineage>
</organism>
<dbReference type="InterPro" id="IPR000980">
    <property type="entry name" value="SH2"/>
</dbReference>
<evidence type="ECO:0000256" key="2">
    <source>
        <dbReference type="ARBA" id="ARBA00004496"/>
    </source>
</evidence>
<dbReference type="InterPro" id="IPR013799">
    <property type="entry name" value="STAT_TF_prot_interaction"/>
</dbReference>
<dbReference type="Gene3D" id="3.30.505.10">
    <property type="entry name" value="SH2 domain"/>
    <property type="match status" value="1"/>
</dbReference>
<dbReference type="Pfam" id="PF01017">
    <property type="entry name" value="STAT_alpha"/>
    <property type="match status" value="1"/>
</dbReference>
<evidence type="ECO:0000256" key="10">
    <source>
        <dbReference type="ARBA" id="ARBA00023163"/>
    </source>
</evidence>
<dbReference type="SUPFAM" id="SSF49417">
    <property type="entry name" value="p53-like transcription factors"/>
    <property type="match status" value="1"/>
</dbReference>
<gene>
    <name evidence="15" type="ORF">ACEWY4_013299</name>
</gene>
<dbReference type="InterPro" id="IPR008967">
    <property type="entry name" value="p53-like_TF_DNA-bd_sf"/>
</dbReference>
<dbReference type="SUPFAM" id="SSF55550">
    <property type="entry name" value="SH2 domain"/>
    <property type="match status" value="1"/>
</dbReference>
<evidence type="ECO:0000256" key="7">
    <source>
        <dbReference type="ARBA" id="ARBA00023015"/>
    </source>
</evidence>
<dbReference type="InterPro" id="IPR036535">
    <property type="entry name" value="STAT_N_sf"/>
</dbReference>
<keyword evidence="16" id="KW-1185">Reference proteome</keyword>
<dbReference type="GO" id="GO:0003677">
    <property type="term" value="F:DNA binding"/>
    <property type="evidence" value="ECO:0007669"/>
    <property type="project" value="UniProtKB-KW"/>
</dbReference>
<keyword evidence="11 13" id="KW-0539">Nucleus</keyword>
<dbReference type="InterPro" id="IPR001217">
    <property type="entry name" value="STAT"/>
</dbReference>
<dbReference type="Pfam" id="PF02864">
    <property type="entry name" value="STAT_bind"/>
    <property type="match status" value="1"/>
</dbReference>
<evidence type="ECO:0000256" key="13">
    <source>
        <dbReference type="RuleBase" id="RU046415"/>
    </source>
</evidence>
<evidence type="ECO:0000313" key="15">
    <source>
        <dbReference type="EMBL" id="KAL2091036.1"/>
    </source>
</evidence>
<evidence type="ECO:0000256" key="8">
    <source>
        <dbReference type="ARBA" id="ARBA00023125"/>
    </source>
</evidence>
<accession>A0ABD1JW33</accession>
<dbReference type="SMART" id="SM00964">
    <property type="entry name" value="STAT_int"/>
    <property type="match status" value="1"/>
</dbReference>
<dbReference type="InterPro" id="IPR015988">
    <property type="entry name" value="STAT_TF_CC"/>
</dbReference>
<dbReference type="FunFam" id="3.30.505.10:FF:000003">
    <property type="entry name" value="Signal transducer and activator of transcription"/>
    <property type="match status" value="1"/>
</dbReference>
<sequence length="845" mass="96564">MKFYFELEPEHKANLKENFGHLSSVKSQIRSTVLLPALRVCKGLLQLVTSGGMAQWDRLQQLDPVYRQKVHELYDRDELPMDVRHYLAPWIESQEWDRAAWDLSLAMVLYQVLLENLDNQYSRFVQEGNRERFLLQCNFRRFKQNFQLYQEKPDMLARIIQWFLTKEKEILHMAELPDQVESLQVHQSTMETDSQRQVQKKVEEVRSKVQVIDHTVKCLEEQQDEFDFKYQTHRMEGTFSQEDQKVLQGMLNRLDQSRRSLLGNLKALLTLTQEVMSLLVEEELGQWRWRQQKACIGAPEDTSLEKLEQWFTSLAEAMFQLREFLQKLEELSGKVSYEKDPVISTKPQLQQQADIILTTLLKSAFVVETQPSIPQGKGPLVLRTNVQFSVKTRFLVKIPELNHSMQVTVTMDKDAPQVKGYRRFNVLGTSTKALNMTESMQGGMVADFRHLTLKEQKVGGGGKGISDLSLSVTEELHVIHFETEFNLHGLSVKLETSSLPVVVISNASQQQSACASVLWFNMLCRDNKNVLFFASTTPAPWPQVGEMLSWQFLSAAGRGLDSDQLDMIAQKLFGKQQSYDSCTISWARFSKENVPDNSFSLWVWLDGILCLVKTYLADIWRDGSVMGFVSKGKEKSLLKVKMDGTFLLRFSESIKDGGITFSWVETDLQGKRNVRSVQPFTKMDMTQIPFVEIIRNFQILETGNVPENPLRYLYPGIPKDEAFGKYYTEKSGEESPYFKYIKTKLMFVSKESGSEGKLSQPMNNLCLQHCDEVAAVVEPLPMEDCLDDVFLHGDANMALLGAGAPDTGADDDLLQKFLSDPNMLQGMGLIDDNSLPGLLTELSQA</sequence>
<dbReference type="InterPro" id="IPR048988">
    <property type="entry name" value="STAT_linker"/>
</dbReference>
<proteinExistence type="inferred from homology"/>
<keyword evidence="6 12" id="KW-0727">SH2 domain</keyword>
<dbReference type="EMBL" id="JBHFQA010000011">
    <property type="protein sequence ID" value="KAL2091036.1"/>
    <property type="molecule type" value="Genomic_DNA"/>
</dbReference>
<dbReference type="GO" id="GO:0005737">
    <property type="term" value="C:cytoplasm"/>
    <property type="evidence" value="ECO:0007669"/>
    <property type="project" value="UniProtKB-SubCell"/>
</dbReference>
<evidence type="ECO:0000313" key="16">
    <source>
        <dbReference type="Proteomes" id="UP001591681"/>
    </source>
</evidence>
<evidence type="ECO:0000256" key="6">
    <source>
        <dbReference type="ARBA" id="ARBA00022999"/>
    </source>
</evidence>
<comment type="caution">
    <text evidence="15">The sequence shown here is derived from an EMBL/GenBank/DDBJ whole genome shotgun (WGS) entry which is preliminary data.</text>
</comment>
<reference evidence="15 16" key="1">
    <citation type="submission" date="2024-09" db="EMBL/GenBank/DDBJ databases">
        <title>A chromosome-level genome assembly of Gray's grenadier anchovy, Coilia grayii.</title>
        <authorList>
            <person name="Fu Z."/>
        </authorList>
    </citation>
    <scope>NUCLEOTIDE SEQUENCE [LARGE SCALE GENOMIC DNA]</scope>
    <source>
        <strain evidence="15">G4</strain>
        <tissue evidence="15">Muscle</tissue>
    </source>
</reference>
<dbReference type="InterPro" id="IPR013800">
    <property type="entry name" value="STAT_TF_alpha"/>
</dbReference>
<dbReference type="Gene3D" id="1.10.532.10">
    <property type="entry name" value="STAT transcription factor, N-terminal domain"/>
    <property type="match status" value="1"/>
</dbReference>
<evidence type="ECO:0000256" key="4">
    <source>
        <dbReference type="ARBA" id="ARBA00022490"/>
    </source>
</evidence>
<evidence type="ECO:0000256" key="5">
    <source>
        <dbReference type="ARBA" id="ARBA00022553"/>
    </source>
</evidence>
<dbReference type="Pfam" id="PF00017">
    <property type="entry name" value="SH2"/>
    <property type="match status" value="1"/>
</dbReference>
<dbReference type="InterPro" id="IPR012345">
    <property type="entry name" value="STAT_TF_DNA-bd_N"/>
</dbReference>
<evidence type="ECO:0000256" key="11">
    <source>
        <dbReference type="ARBA" id="ARBA00023242"/>
    </source>
</evidence>
<comment type="similarity">
    <text evidence="3 13">Belongs to the transcription factor STAT family.</text>
</comment>
<keyword evidence="8 13" id="KW-0238">DNA-binding</keyword>
<dbReference type="PROSITE" id="PS50001">
    <property type="entry name" value="SH2"/>
    <property type="match status" value="1"/>
</dbReference>
<protein>
    <recommendedName>
        <fullName evidence="13">Signal transducer and activator of transcription</fullName>
    </recommendedName>
</protein>
<dbReference type="Gene3D" id="1.20.1050.20">
    <property type="entry name" value="STAT transcription factor, all-alpha domain"/>
    <property type="match status" value="1"/>
</dbReference>
<evidence type="ECO:0000256" key="3">
    <source>
        <dbReference type="ARBA" id="ARBA00005586"/>
    </source>
</evidence>
<dbReference type="Pfam" id="PF02865">
    <property type="entry name" value="STAT_int"/>
    <property type="match status" value="1"/>
</dbReference>
<dbReference type="Gene3D" id="2.60.40.630">
    <property type="entry name" value="STAT transcription factor, DNA-binding domain"/>
    <property type="match status" value="1"/>
</dbReference>
<dbReference type="Pfam" id="PF21354">
    <property type="entry name" value="STAT_linker"/>
    <property type="match status" value="1"/>
</dbReference>
<keyword evidence="9 13" id="KW-0010">Activator</keyword>
<evidence type="ECO:0000256" key="1">
    <source>
        <dbReference type="ARBA" id="ARBA00004123"/>
    </source>
</evidence>
<dbReference type="Gene3D" id="1.10.238.10">
    <property type="entry name" value="EF-hand"/>
    <property type="match status" value="1"/>
</dbReference>
<dbReference type="Proteomes" id="UP001591681">
    <property type="component" value="Unassembled WGS sequence"/>
</dbReference>
<dbReference type="AlphaFoldDB" id="A0ABD1JW33"/>
<dbReference type="FunFam" id="2.60.40.630:FF:000004">
    <property type="entry name" value="Signal transducer and activator of transcription"/>
    <property type="match status" value="1"/>
</dbReference>